<evidence type="ECO:0000313" key="2">
    <source>
        <dbReference type="EMBL" id="CAD7011864.1"/>
    </source>
</evidence>
<sequence>MILSFILFYVTVYKKLLSLKYTYVRTQKSVISMPVGDCLFFICVHMYIFDARIFCSCSHKSTYIHAYKNYILTFCFGSLFTFTLATRLLPISYACLFACLFHCVRRRHQHTHIQINIDTSKAGCAAAKYQEATAVATLKENMLRCSCCCCVSCAAALC</sequence>
<feature type="transmembrane region" description="Helical" evidence="1">
    <location>
        <begin position="70"/>
        <end position="89"/>
    </location>
</feature>
<dbReference type="AlphaFoldDB" id="A0A811VA32"/>
<accession>A0A811VA32</accession>
<keyword evidence="3" id="KW-1185">Reference proteome</keyword>
<evidence type="ECO:0000256" key="1">
    <source>
        <dbReference type="SAM" id="Phobius"/>
    </source>
</evidence>
<keyword evidence="1" id="KW-1133">Transmembrane helix</keyword>
<reference evidence="2" key="1">
    <citation type="submission" date="2020-11" db="EMBL/GenBank/DDBJ databases">
        <authorList>
            <person name="Whitehead M."/>
        </authorList>
    </citation>
    <scope>NUCLEOTIDE SEQUENCE</scope>
    <source>
        <strain evidence="2">EGII</strain>
    </source>
</reference>
<organism evidence="2 3">
    <name type="scientific">Ceratitis capitata</name>
    <name type="common">Mediterranean fruit fly</name>
    <name type="synonym">Tephritis capitata</name>
    <dbReference type="NCBI Taxonomy" id="7213"/>
    <lineage>
        <taxon>Eukaryota</taxon>
        <taxon>Metazoa</taxon>
        <taxon>Ecdysozoa</taxon>
        <taxon>Arthropoda</taxon>
        <taxon>Hexapoda</taxon>
        <taxon>Insecta</taxon>
        <taxon>Pterygota</taxon>
        <taxon>Neoptera</taxon>
        <taxon>Endopterygota</taxon>
        <taxon>Diptera</taxon>
        <taxon>Brachycera</taxon>
        <taxon>Muscomorpha</taxon>
        <taxon>Tephritoidea</taxon>
        <taxon>Tephritidae</taxon>
        <taxon>Ceratitis</taxon>
        <taxon>Ceratitis</taxon>
    </lineage>
</organism>
<protein>
    <submittedName>
        <fullName evidence="2">(Mediterranean fruit fly) hypothetical protein</fullName>
    </submittedName>
</protein>
<keyword evidence="1" id="KW-0472">Membrane</keyword>
<name>A0A811VA32_CERCA</name>
<dbReference type="EMBL" id="CAJHJT010000056">
    <property type="protein sequence ID" value="CAD7011864.1"/>
    <property type="molecule type" value="Genomic_DNA"/>
</dbReference>
<feature type="transmembrane region" description="Helical" evidence="1">
    <location>
        <begin position="30"/>
        <end position="49"/>
    </location>
</feature>
<evidence type="ECO:0000313" key="3">
    <source>
        <dbReference type="Proteomes" id="UP000606786"/>
    </source>
</evidence>
<gene>
    <name evidence="2" type="ORF">CCAP1982_LOCUS19976</name>
</gene>
<keyword evidence="1" id="KW-0812">Transmembrane</keyword>
<dbReference type="Proteomes" id="UP000606786">
    <property type="component" value="Unassembled WGS sequence"/>
</dbReference>
<proteinExistence type="predicted"/>
<comment type="caution">
    <text evidence="2">The sequence shown here is derived from an EMBL/GenBank/DDBJ whole genome shotgun (WGS) entry which is preliminary data.</text>
</comment>